<accession>A0LHZ1</accession>
<dbReference type="NCBIfam" id="TIGR02221">
    <property type="entry name" value="cas_TM1812"/>
    <property type="match status" value="1"/>
</dbReference>
<dbReference type="eggNOG" id="COG1517">
    <property type="taxonomic scope" value="Bacteria"/>
</dbReference>
<protein>
    <submittedName>
        <fullName evidence="1">CRISPR-associated protein, Csx2 family</fullName>
    </submittedName>
</protein>
<dbReference type="HOGENOM" id="CLU_025124_0_0_7"/>
<dbReference type="CDD" id="cd09732">
    <property type="entry name" value="Csx1_III-U"/>
    <property type="match status" value="1"/>
</dbReference>
<dbReference type="Proteomes" id="UP000001784">
    <property type="component" value="Chromosome"/>
</dbReference>
<dbReference type="EMBL" id="CP000478">
    <property type="protein sequence ID" value="ABK17043.1"/>
    <property type="molecule type" value="Genomic_DNA"/>
</dbReference>
<reference evidence="1 2" key="1">
    <citation type="submission" date="2006-10" db="EMBL/GenBank/DDBJ databases">
        <title>Complete sequence of Syntrophobacter fumaroxidans MPOB.</title>
        <authorList>
            <consortium name="US DOE Joint Genome Institute"/>
            <person name="Copeland A."/>
            <person name="Lucas S."/>
            <person name="Lapidus A."/>
            <person name="Barry K."/>
            <person name="Detter J.C."/>
            <person name="Glavina del Rio T."/>
            <person name="Hammon N."/>
            <person name="Israni S."/>
            <person name="Pitluck S."/>
            <person name="Goltsman E.G."/>
            <person name="Martinez M."/>
            <person name="Schmutz J."/>
            <person name="Larimer F."/>
            <person name="Land M."/>
            <person name="Hauser L."/>
            <person name="Kyrpides N."/>
            <person name="Kim E."/>
            <person name="Boone D.R."/>
            <person name="Brockman F."/>
            <person name="Culley D."/>
            <person name="Ferry J."/>
            <person name="Gunsalus R."/>
            <person name="McInerney M.J."/>
            <person name="Morrison M."/>
            <person name="Plugge C."/>
            <person name="Rohlin L."/>
            <person name="Scholten J."/>
            <person name="Sieber J."/>
            <person name="Stams A.J.M."/>
            <person name="Worm P."/>
            <person name="Henstra A.M."/>
            <person name="Richardson P."/>
        </authorList>
    </citation>
    <scope>NUCLEOTIDE SEQUENCE [LARGE SCALE GENOMIC DNA]</scope>
    <source>
        <strain evidence="2">DSM 10017 / MPOB</strain>
    </source>
</reference>
<evidence type="ECO:0000313" key="1">
    <source>
        <dbReference type="EMBL" id="ABK17043.1"/>
    </source>
</evidence>
<dbReference type="InterPro" id="IPR013383">
    <property type="entry name" value="CRISPR-assoc_prot_DxTHG_CS"/>
</dbReference>
<dbReference type="NCBIfam" id="TIGR02549">
    <property type="entry name" value="CRISPR_DxTHG"/>
    <property type="match status" value="1"/>
</dbReference>
<dbReference type="STRING" id="335543.Sfum_1352"/>
<dbReference type="InParanoid" id="A0LHZ1"/>
<organism evidence="1 2">
    <name type="scientific">Syntrophobacter fumaroxidans (strain DSM 10017 / MPOB)</name>
    <dbReference type="NCBI Taxonomy" id="335543"/>
    <lineage>
        <taxon>Bacteria</taxon>
        <taxon>Pseudomonadati</taxon>
        <taxon>Thermodesulfobacteriota</taxon>
        <taxon>Syntrophobacteria</taxon>
        <taxon>Syntrophobacterales</taxon>
        <taxon>Syntrophobacteraceae</taxon>
        <taxon>Syntrophobacter</taxon>
    </lineage>
</organism>
<keyword evidence="2" id="KW-1185">Reference proteome</keyword>
<name>A0LHZ1_SYNFM</name>
<dbReference type="KEGG" id="sfu:Sfum_1352"/>
<sequence>MARVYISFLGTNDYVECRYLDEFDTPEPVRFVQEATIGTICRGWGPGDRITIFTTTDAEKKNWEDNGHYDKDNKRYKECKGLKRCLEELKLTAPFANVHIPDGHSTEEMWDIFQKVFDSLNERDEVVFDITHALRSIPLLAIVVLHYAKVLKRVSLKGIYYGAFEALGSIADVRARPVEERRAPVLDLTDLDKLMDWTMATDRFLQGGDARSAAALAKAEAERELKKTRGKDEAAKAIRSLGCGLEDFSKMLYTCRGREISKASTELKKRAKECRNLKLPKPFRPLFEMIEKRLEAFKGDSLLDGLAAVRWCVDHNLVQQGFTILEEIVFSHTLSGVGLDASDTRLRYVASQAYTIVSRNLDDNPVEWESPARGEEEYTRRMIDFIRGHEDLRSAVATLRARRNDLNHAGFIEKQVSLQKAGDFAEDLERLLGRIEAALTSDF</sequence>
<dbReference type="AlphaFoldDB" id="A0LHZ1"/>
<dbReference type="InterPro" id="IPR011742">
    <property type="entry name" value="CRISPR-assoc_prot_TM1812"/>
</dbReference>
<proteinExistence type="predicted"/>
<gene>
    <name evidence="1" type="ordered locus">Sfum_1352</name>
</gene>
<evidence type="ECO:0000313" key="2">
    <source>
        <dbReference type="Proteomes" id="UP000001784"/>
    </source>
</evidence>